<protein>
    <submittedName>
        <fullName evidence="1">Nucleoporin Nup37</fullName>
    </submittedName>
</protein>
<dbReference type="OrthoDB" id="340259at2759"/>
<dbReference type="AlphaFoldDB" id="A0A3M7TAV2"/>
<dbReference type="Gene3D" id="2.130.10.10">
    <property type="entry name" value="YVTN repeat-like/Quinoprotein amine dehydrogenase"/>
    <property type="match status" value="1"/>
</dbReference>
<dbReference type="EMBL" id="REGN01000002">
    <property type="protein sequence ID" value="RNA45243.1"/>
    <property type="molecule type" value="Genomic_DNA"/>
</dbReference>
<dbReference type="SUPFAM" id="SSF50978">
    <property type="entry name" value="WD40 repeat-like"/>
    <property type="match status" value="1"/>
</dbReference>
<dbReference type="InterPro" id="IPR015943">
    <property type="entry name" value="WD40/YVTN_repeat-like_dom_sf"/>
</dbReference>
<reference evidence="1 2" key="1">
    <citation type="journal article" date="2018" name="Sci. Rep.">
        <title>Genomic signatures of local adaptation to the degree of environmental predictability in rotifers.</title>
        <authorList>
            <person name="Franch-Gras L."/>
            <person name="Hahn C."/>
            <person name="Garcia-Roger E.M."/>
            <person name="Carmona M.J."/>
            <person name="Serra M."/>
            <person name="Gomez A."/>
        </authorList>
    </citation>
    <scope>NUCLEOTIDE SEQUENCE [LARGE SCALE GENOMIC DNA]</scope>
    <source>
        <strain evidence="1">HYR1</strain>
    </source>
</reference>
<organism evidence="1 2">
    <name type="scientific">Brachionus plicatilis</name>
    <name type="common">Marine rotifer</name>
    <name type="synonym">Brachionus muelleri</name>
    <dbReference type="NCBI Taxonomy" id="10195"/>
    <lineage>
        <taxon>Eukaryota</taxon>
        <taxon>Metazoa</taxon>
        <taxon>Spiralia</taxon>
        <taxon>Gnathifera</taxon>
        <taxon>Rotifera</taxon>
        <taxon>Eurotatoria</taxon>
        <taxon>Monogononta</taxon>
        <taxon>Pseudotrocha</taxon>
        <taxon>Ploima</taxon>
        <taxon>Brachionidae</taxon>
        <taxon>Brachionus</taxon>
    </lineage>
</organism>
<name>A0A3M7TAV2_BRAPC</name>
<sequence length="339" mass="38260">MSIEASQKFNKTVKIVDFFPFEWSANLISVCFDESVQLFKFHESSLPPENIENSQLESCKLSLILSVSFEQKIQNFTWNPKSVISSLKPLVSFAVNDSAQNVIFITSSTISDQAEHQPDQGIQRFAEKFDVDCIYSMSFDSHSGENLAFTADNSLYLWDCVGSRLRAKFSLQSPGASVCWHRDEHSKFMVAETSGLIRIYSIETLRPVYSLLCYNDAIKRIATPILSFDWSQLSPEIIVANTCNEILIWNTSRSSLPEKVVDSFDRLKKVKLCNARDNLVGFIDGNDACSKFTILNFKTNQTLYQSKNLKLLNSFSFSSVLPILAIASEQQVTIKKISA</sequence>
<evidence type="ECO:0000313" key="1">
    <source>
        <dbReference type="EMBL" id="RNA45243.1"/>
    </source>
</evidence>
<keyword evidence="2" id="KW-1185">Reference proteome</keyword>
<dbReference type="PANTHER" id="PTHR22806">
    <property type="entry name" value="NUCLEOPORIN NUP37 P37 -RELATED"/>
    <property type="match status" value="1"/>
</dbReference>
<proteinExistence type="predicted"/>
<dbReference type="InterPro" id="IPR037626">
    <property type="entry name" value="NUP37"/>
</dbReference>
<dbReference type="PANTHER" id="PTHR22806:SF0">
    <property type="entry name" value="NUCLEOPORIN NUP37"/>
    <property type="match status" value="1"/>
</dbReference>
<accession>A0A3M7TAV2</accession>
<dbReference type="STRING" id="10195.A0A3M7TAV2"/>
<dbReference type="InterPro" id="IPR036322">
    <property type="entry name" value="WD40_repeat_dom_sf"/>
</dbReference>
<comment type="caution">
    <text evidence="1">The sequence shown here is derived from an EMBL/GenBank/DDBJ whole genome shotgun (WGS) entry which is preliminary data.</text>
</comment>
<evidence type="ECO:0000313" key="2">
    <source>
        <dbReference type="Proteomes" id="UP000276133"/>
    </source>
</evidence>
<dbReference type="GO" id="GO:0031080">
    <property type="term" value="C:nuclear pore outer ring"/>
    <property type="evidence" value="ECO:0007669"/>
    <property type="project" value="InterPro"/>
</dbReference>
<dbReference type="Proteomes" id="UP000276133">
    <property type="component" value="Unassembled WGS sequence"/>
</dbReference>
<gene>
    <name evidence="1" type="ORF">BpHYR1_000271</name>
</gene>